<accession>A0A2P8DF25</accession>
<gene>
    <name evidence="1" type="ORF">CLV30_12875</name>
</gene>
<name>A0A2P8DF25_9ACTN</name>
<evidence type="ECO:0000313" key="1">
    <source>
        <dbReference type="EMBL" id="PSK95823.1"/>
    </source>
</evidence>
<dbReference type="Proteomes" id="UP000243528">
    <property type="component" value="Unassembled WGS sequence"/>
</dbReference>
<proteinExistence type="predicted"/>
<protein>
    <submittedName>
        <fullName evidence="1">Uncharacterized protein</fullName>
    </submittedName>
</protein>
<dbReference type="AlphaFoldDB" id="A0A2P8DF25"/>
<reference evidence="1 2" key="1">
    <citation type="submission" date="2018-03" db="EMBL/GenBank/DDBJ databases">
        <title>Genomic Encyclopedia of Archaeal and Bacterial Type Strains, Phase II (KMG-II): from individual species to whole genera.</title>
        <authorList>
            <person name="Goeker M."/>
        </authorList>
    </citation>
    <scope>NUCLEOTIDE SEQUENCE [LARGE SCALE GENOMIC DNA]</scope>
    <source>
        <strain evidence="1 2">DSM 45211</strain>
    </source>
</reference>
<comment type="caution">
    <text evidence="1">The sequence shown here is derived from an EMBL/GenBank/DDBJ whole genome shotgun (WGS) entry which is preliminary data.</text>
</comment>
<keyword evidence="2" id="KW-1185">Reference proteome</keyword>
<dbReference type="EMBL" id="PYGE01000028">
    <property type="protein sequence ID" value="PSK95823.1"/>
    <property type="molecule type" value="Genomic_DNA"/>
</dbReference>
<evidence type="ECO:0000313" key="2">
    <source>
        <dbReference type="Proteomes" id="UP000243528"/>
    </source>
</evidence>
<sequence length="35" mass="3698">MTALAVACAVIVAGVALATFIDRPTRGKYRQEAHP</sequence>
<organism evidence="1 2">
    <name type="scientific">Haloactinopolyspora alba</name>
    <dbReference type="NCBI Taxonomy" id="648780"/>
    <lineage>
        <taxon>Bacteria</taxon>
        <taxon>Bacillati</taxon>
        <taxon>Actinomycetota</taxon>
        <taxon>Actinomycetes</taxon>
        <taxon>Jiangellales</taxon>
        <taxon>Jiangellaceae</taxon>
        <taxon>Haloactinopolyspora</taxon>
    </lineage>
</organism>